<dbReference type="EMBL" id="FOHN01000002">
    <property type="protein sequence ID" value="SES69200.1"/>
    <property type="molecule type" value="Genomic_DNA"/>
</dbReference>
<evidence type="ECO:0000313" key="1">
    <source>
        <dbReference type="EMBL" id="SES69200.1"/>
    </source>
</evidence>
<keyword evidence="2" id="KW-1185">Reference proteome</keyword>
<dbReference type="Proteomes" id="UP000199800">
    <property type="component" value="Unassembled WGS sequence"/>
</dbReference>
<gene>
    <name evidence="1" type="ORF">SAMN04487772_10252</name>
</gene>
<sequence>MEKFFIFAKDGVFYTEYMKYKEDLKANRIVFNNLREKFGIEATEYLPRKEYLFIVPTLKDEDKFNEQFTAERHDNGLRKFRRYSEVGKAWVRLVRDTKVPQKPNLFRYINGCGCWRERIFEIGDILYCSIHTDYADIKLDNDVVEMKASEFYKLIEDNQDGHSS</sequence>
<protein>
    <submittedName>
        <fullName evidence="1">Uncharacterized protein</fullName>
    </submittedName>
</protein>
<evidence type="ECO:0000313" key="2">
    <source>
        <dbReference type="Proteomes" id="UP000199800"/>
    </source>
</evidence>
<dbReference type="AlphaFoldDB" id="A0A1H9YJM3"/>
<dbReference type="RefSeq" id="WP_092475415.1">
    <property type="nucleotide sequence ID" value="NZ_FOHN01000002.1"/>
</dbReference>
<proteinExistence type="predicted"/>
<organism evidence="1 2">
    <name type="scientific">[Clostridium] polysaccharolyticum</name>
    <dbReference type="NCBI Taxonomy" id="29364"/>
    <lineage>
        <taxon>Bacteria</taxon>
        <taxon>Bacillati</taxon>
        <taxon>Bacillota</taxon>
        <taxon>Clostridia</taxon>
        <taxon>Lachnospirales</taxon>
        <taxon>Lachnospiraceae</taxon>
    </lineage>
</organism>
<reference evidence="1 2" key="1">
    <citation type="submission" date="2016-10" db="EMBL/GenBank/DDBJ databases">
        <authorList>
            <person name="de Groot N.N."/>
        </authorList>
    </citation>
    <scope>NUCLEOTIDE SEQUENCE [LARGE SCALE GENOMIC DNA]</scope>
    <source>
        <strain evidence="1 2">DSM 1801</strain>
    </source>
</reference>
<accession>A0A1H9YJM3</accession>
<name>A0A1H9YJM3_9FIRM</name>
<dbReference type="STRING" id="29364.SAMN04487772_10252"/>
<dbReference type="OrthoDB" id="2061119at2"/>